<dbReference type="InterPro" id="IPR003016">
    <property type="entry name" value="2-oxoA_DH_lipoyl-BS"/>
</dbReference>
<dbReference type="InterPro" id="IPR000089">
    <property type="entry name" value="Biotin_lipoyl"/>
</dbReference>
<proteinExistence type="inferred from homology"/>
<dbReference type="PANTHER" id="PTHR43178:SF5">
    <property type="entry name" value="LIPOAMIDE ACYLTRANSFERASE COMPONENT OF BRANCHED-CHAIN ALPHA-KETO ACID DEHYDROGENASE COMPLEX, MITOCHONDRIAL"/>
    <property type="match status" value="1"/>
</dbReference>
<evidence type="ECO:0000259" key="9">
    <source>
        <dbReference type="PROSITE" id="PS51826"/>
    </source>
</evidence>
<evidence type="ECO:0000313" key="11">
    <source>
        <dbReference type="Proteomes" id="UP000305546"/>
    </source>
</evidence>
<feature type="domain" description="Lipoyl-binding" evidence="8">
    <location>
        <begin position="2"/>
        <end position="77"/>
    </location>
</feature>
<dbReference type="InterPro" id="IPR023213">
    <property type="entry name" value="CAT-like_dom_sf"/>
</dbReference>
<dbReference type="RefSeq" id="WP_139095159.1">
    <property type="nucleotide sequence ID" value="NZ_VDFW01000002.1"/>
</dbReference>
<dbReference type="Proteomes" id="UP000305546">
    <property type="component" value="Unassembled WGS sequence"/>
</dbReference>
<gene>
    <name evidence="10" type="ORF">FG385_03830</name>
</gene>
<dbReference type="GO" id="GO:0031405">
    <property type="term" value="F:lipoic acid binding"/>
    <property type="evidence" value="ECO:0007669"/>
    <property type="project" value="TreeGrafter"/>
</dbReference>
<keyword evidence="5 6" id="KW-0012">Acyltransferase</keyword>
<dbReference type="EC" id="2.3.1.-" evidence="6"/>
<comment type="cofactor">
    <cofactor evidence="1 6">
        <name>(R)-lipoate</name>
        <dbReference type="ChEBI" id="CHEBI:83088"/>
    </cofactor>
</comment>
<comment type="caution">
    <text evidence="10">The sequence shown here is derived from an EMBL/GenBank/DDBJ whole genome shotgun (WGS) entry which is preliminary data.</text>
</comment>
<dbReference type="GO" id="GO:0016407">
    <property type="term" value="F:acetyltransferase activity"/>
    <property type="evidence" value="ECO:0007669"/>
    <property type="project" value="TreeGrafter"/>
</dbReference>
<evidence type="ECO:0000313" key="10">
    <source>
        <dbReference type="EMBL" id="TNC29215.1"/>
    </source>
</evidence>
<comment type="similarity">
    <text evidence="2 6">Belongs to the 2-oxoacid dehydrogenase family.</text>
</comment>
<dbReference type="SUPFAM" id="SSF47005">
    <property type="entry name" value="Peripheral subunit-binding domain of 2-oxo acid dehydrogenase complex"/>
    <property type="match status" value="1"/>
</dbReference>
<protein>
    <recommendedName>
        <fullName evidence="6">Dihydrolipoamide acetyltransferase component of pyruvate dehydrogenase complex</fullName>
        <ecNumber evidence="6">2.3.1.-</ecNumber>
    </recommendedName>
</protein>
<dbReference type="InterPro" id="IPR004167">
    <property type="entry name" value="PSBD"/>
</dbReference>
<dbReference type="Pfam" id="PF00198">
    <property type="entry name" value="2-oxoacid_dh"/>
    <property type="match status" value="1"/>
</dbReference>
<dbReference type="SUPFAM" id="SSF52777">
    <property type="entry name" value="CoA-dependent acyltransferases"/>
    <property type="match status" value="1"/>
</dbReference>
<keyword evidence="3 6" id="KW-0808">Transferase</keyword>
<dbReference type="PROSITE" id="PS51826">
    <property type="entry name" value="PSBD"/>
    <property type="match status" value="1"/>
</dbReference>
<evidence type="ECO:0000256" key="5">
    <source>
        <dbReference type="ARBA" id="ARBA00023315"/>
    </source>
</evidence>
<dbReference type="PANTHER" id="PTHR43178">
    <property type="entry name" value="DIHYDROLIPOAMIDE ACETYLTRANSFERASE COMPONENT OF PYRUVATE DEHYDROGENASE COMPLEX"/>
    <property type="match status" value="1"/>
</dbReference>
<dbReference type="InterPro" id="IPR011053">
    <property type="entry name" value="Single_hybrid_motif"/>
</dbReference>
<dbReference type="EMBL" id="VDFW01000002">
    <property type="protein sequence ID" value="TNC29215.1"/>
    <property type="molecule type" value="Genomic_DNA"/>
</dbReference>
<reference evidence="10 11" key="1">
    <citation type="submission" date="2019-06" db="EMBL/GenBank/DDBJ databases">
        <title>Amycolatopsis alkalitolerans sp. nov., isolated from Gastrodia elata Blume.</title>
        <authorList>
            <person name="Narsing Rao M.P."/>
            <person name="Li W.J."/>
        </authorList>
    </citation>
    <scope>NUCLEOTIDE SEQUENCE [LARGE SCALE GENOMIC DNA]</scope>
    <source>
        <strain evidence="10 11">SYSUP0005</strain>
    </source>
</reference>
<keyword evidence="4 6" id="KW-0450">Lipoyl</keyword>
<feature type="domain" description="Peripheral subunit-binding (PSBD)" evidence="9">
    <location>
        <begin position="105"/>
        <end position="142"/>
    </location>
</feature>
<dbReference type="CDD" id="cd06849">
    <property type="entry name" value="lipoyl_domain"/>
    <property type="match status" value="1"/>
</dbReference>
<dbReference type="PROSITE" id="PS00189">
    <property type="entry name" value="LIPOYL"/>
    <property type="match status" value="1"/>
</dbReference>
<dbReference type="Pfam" id="PF00364">
    <property type="entry name" value="Biotin_lipoyl"/>
    <property type="match status" value="1"/>
</dbReference>
<dbReference type="AlphaFoldDB" id="A0A5C4M896"/>
<organism evidence="10 11">
    <name type="scientific">Amycolatopsis alkalitolerans</name>
    <dbReference type="NCBI Taxonomy" id="2547244"/>
    <lineage>
        <taxon>Bacteria</taxon>
        <taxon>Bacillati</taxon>
        <taxon>Actinomycetota</taxon>
        <taxon>Actinomycetes</taxon>
        <taxon>Pseudonocardiales</taxon>
        <taxon>Pseudonocardiaceae</taxon>
        <taxon>Amycolatopsis</taxon>
    </lineage>
</organism>
<dbReference type="InterPro" id="IPR036625">
    <property type="entry name" value="E3-bd_dom_sf"/>
</dbReference>
<evidence type="ECO:0000256" key="7">
    <source>
        <dbReference type="SAM" id="MobiDB-lite"/>
    </source>
</evidence>
<name>A0A5C4M896_9PSEU</name>
<dbReference type="Pfam" id="PF02817">
    <property type="entry name" value="E3_binding"/>
    <property type="match status" value="1"/>
</dbReference>
<dbReference type="SUPFAM" id="SSF51230">
    <property type="entry name" value="Single hybrid motif"/>
    <property type="match status" value="1"/>
</dbReference>
<dbReference type="Gene3D" id="3.30.559.10">
    <property type="entry name" value="Chloramphenicol acetyltransferase-like domain"/>
    <property type="match status" value="1"/>
</dbReference>
<sequence>MSVQVQMPALGESVTQGTILQWLKKEGDLVEEGEPLLEVATDKVDTEIPSPVTGVIEKIIAGQDETVAVGGDLAVVAEGACAVEQAAPPPQPTRPAAGNSGTVVLATPEVRALAREHGIALHMLRGGGPGGRIRKQDVLAAAGAEPWQPGPLSKPAHAPRAVPTGVRQAPAARQTVTGAGQPPPAPTSVAGSVIILQQEVDVTRLVSLRDRFGPGFAARESVDLTILAFLAQAVVDAVRKVPALAPAASGPINLGIATDGHTDGVVVEYADRLNVAGLARAAATGSGATTTAAATFSIAAVEGDAGVLVDTPALREDQTASLGMGAVVKRPRIVEGPRGEDTITISSVSTISLIAHARRVDRHAAGRFLTVVRKRLEEAQFEADLKP</sequence>
<dbReference type="PROSITE" id="PS50968">
    <property type="entry name" value="BIOTINYL_LIPOYL"/>
    <property type="match status" value="1"/>
</dbReference>
<dbReference type="Gene3D" id="2.40.50.100">
    <property type="match status" value="1"/>
</dbReference>
<evidence type="ECO:0000256" key="4">
    <source>
        <dbReference type="ARBA" id="ARBA00022823"/>
    </source>
</evidence>
<evidence type="ECO:0000256" key="3">
    <source>
        <dbReference type="ARBA" id="ARBA00022679"/>
    </source>
</evidence>
<evidence type="ECO:0000256" key="6">
    <source>
        <dbReference type="RuleBase" id="RU003423"/>
    </source>
</evidence>
<dbReference type="InterPro" id="IPR050743">
    <property type="entry name" value="2-oxoacid_DH_E2_comp"/>
</dbReference>
<dbReference type="GO" id="GO:0005737">
    <property type="term" value="C:cytoplasm"/>
    <property type="evidence" value="ECO:0007669"/>
    <property type="project" value="TreeGrafter"/>
</dbReference>
<dbReference type="OrthoDB" id="9805770at2"/>
<evidence type="ECO:0000256" key="1">
    <source>
        <dbReference type="ARBA" id="ARBA00001938"/>
    </source>
</evidence>
<evidence type="ECO:0000259" key="8">
    <source>
        <dbReference type="PROSITE" id="PS50968"/>
    </source>
</evidence>
<dbReference type="Gene3D" id="4.10.320.10">
    <property type="entry name" value="E3-binding domain"/>
    <property type="match status" value="1"/>
</dbReference>
<evidence type="ECO:0000256" key="2">
    <source>
        <dbReference type="ARBA" id="ARBA00007317"/>
    </source>
</evidence>
<dbReference type="InterPro" id="IPR001078">
    <property type="entry name" value="2-oxoacid_DH_actylTfrase"/>
</dbReference>
<accession>A0A5C4M896</accession>
<keyword evidence="11" id="KW-1185">Reference proteome</keyword>
<feature type="region of interest" description="Disordered" evidence="7">
    <location>
        <begin position="145"/>
        <end position="187"/>
    </location>
</feature>